<evidence type="ECO:0000259" key="3">
    <source>
        <dbReference type="PROSITE" id="PS50048"/>
    </source>
</evidence>
<dbReference type="SUPFAM" id="SSF57701">
    <property type="entry name" value="Zn2/Cys6 DNA-binding domain"/>
    <property type="match status" value="1"/>
</dbReference>
<dbReference type="PANTHER" id="PTHR37534">
    <property type="entry name" value="TRANSCRIPTIONAL ACTIVATOR PROTEIN UGA3"/>
    <property type="match status" value="1"/>
</dbReference>
<dbReference type="Pfam" id="PF00172">
    <property type="entry name" value="Zn_clus"/>
    <property type="match status" value="1"/>
</dbReference>
<dbReference type="AlphaFoldDB" id="A0A6A6FQD9"/>
<dbReference type="CDD" id="cd00067">
    <property type="entry name" value="GAL4"/>
    <property type="match status" value="1"/>
</dbReference>
<keyword evidence="5" id="KW-1185">Reference proteome</keyword>
<dbReference type="GO" id="GO:0005634">
    <property type="term" value="C:nucleus"/>
    <property type="evidence" value="ECO:0007669"/>
    <property type="project" value="UniProtKB-SubCell"/>
</dbReference>
<sequence length="472" mass="52215">MGPRVVEGSCWHCRKRRLKCDLRRPSCTKCLLAGAACDYSQKQLQWVGGAAFRGRLKAIGASAEEKSTSHIIASSVDECNPLPTFPASAPSPSPFLPEPLVLYFTNAVWPRLQLSGQLISLDEEMLMREPVLAEAVLAVSQAHHHLLHSSKDRRVMGAGIRTQQQARQIALTRFRNRIERGVGSVDEACRLFQIVCMFCILDGMIAPDLQGNASESHVKGGASILSTWDTVPSQMLLTGGLQTHLLSVFATVDLVRALLSGDKPCFEPTMWSMFAHVPAWWGKLSGGDSFLKVLKTYSEIAVLGNVVHNYLPEDFGYRLAERCVPDVLASLVGQEARLHGPDFTLPGHWDAFCTLYETSAIIYVHRALQGKPVDDAAVQLAVRQALSTLLDQPLPGMMTHCLIFPLLVIGSHCLYAQDRKAVSESLSNSTSYLAFGNLVLMTDLLKDIWSRPKTELNWWEMFSSVSQNVFFF</sequence>
<protein>
    <recommendedName>
        <fullName evidence="3">Zn(2)-C6 fungal-type domain-containing protein</fullName>
    </recommendedName>
</protein>
<dbReference type="InterPro" id="IPR001138">
    <property type="entry name" value="Zn2Cys6_DnaBD"/>
</dbReference>
<comment type="subcellular location">
    <subcellularLocation>
        <location evidence="1">Nucleus</location>
    </subcellularLocation>
</comment>
<dbReference type="Gene3D" id="4.10.240.10">
    <property type="entry name" value="Zn(2)-C6 fungal-type DNA-binding domain"/>
    <property type="match status" value="1"/>
</dbReference>
<evidence type="ECO:0000256" key="2">
    <source>
        <dbReference type="ARBA" id="ARBA00023242"/>
    </source>
</evidence>
<evidence type="ECO:0000313" key="4">
    <source>
        <dbReference type="EMBL" id="KAF2215695.1"/>
    </source>
</evidence>
<dbReference type="GO" id="GO:0008270">
    <property type="term" value="F:zinc ion binding"/>
    <property type="evidence" value="ECO:0007669"/>
    <property type="project" value="InterPro"/>
</dbReference>
<gene>
    <name evidence="4" type="ORF">CERZMDRAFT_94094</name>
</gene>
<dbReference type="Pfam" id="PF11951">
    <property type="entry name" value="Fungal_trans_2"/>
    <property type="match status" value="1"/>
</dbReference>
<dbReference type="PROSITE" id="PS50048">
    <property type="entry name" value="ZN2_CY6_FUNGAL_2"/>
    <property type="match status" value="1"/>
</dbReference>
<organism evidence="4 5">
    <name type="scientific">Cercospora zeae-maydis SCOH1-5</name>
    <dbReference type="NCBI Taxonomy" id="717836"/>
    <lineage>
        <taxon>Eukaryota</taxon>
        <taxon>Fungi</taxon>
        <taxon>Dikarya</taxon>
        <taxon>Ascomycota</taxon>
        <taxon>Pezizomycotina</taxon>
        <taxon>Dothideomycetes</taxon>
        <taxon>Dothideomycetidae</taxon>
        <taxon>Mycosphaerellales</taxon>
        <taxon>Mycosphaerellaceae</taxon>
        <taxon>Cercospora</taxon>
    </lineage>
</organism>
<dbReference type="SMART" id="SM00066">
    <property type="entry name" value="GAL4"/>
    <property type="match status" value="1"/>
</dbReference>
<dbReference type="GO" id="GO:0000981">
    <property type="term" value="F:DNA-binding transcription factor activity, RNA polymerase II-specific"/>
    <property type="evidence" value="ECO:0007669"/>
    <property type="project" value="InterPro"/>
</dbReference>
<dbReference type="InterPro" id="IPR036864">
    <property type="entry name" value="Zn2-C6_fun-type_DNA-bd_sf"/>
</dbReference>
<dbReference type="OrthoDB" id="3362851at2759"/>
<name>A0A6A6FQD9_9PEZI</name>
<evidence type="ECO:0000256" key="1">
    <source>
        <dbReference type="ARBA" id="ARBA00004123"/>
    </source>
</evidence>
<proteinExistence type="predicted"/>
<dbReference type="Proteomes" id="UP000799539">
    <property type="component" value="Unassembled WGS sequence"/>
</dbReference>
<feature type="domain" description="Zn(2)-C6 fungal-type" evidence="3">
    <location>
        <begin position="9"/>
        <end position="39"/>
    </location>
</feature>
<dbReference type="PROSITE" id="PS00463">
    <property type="entry name" value="ZN2_CY6_FUNGAL_1"/>
    <property type="match status" value="1"/>
</dbReference>
<dbReference type="EMBL" id="ML992665">
    <property type="protein sequence ID" value="KAF2215695.1"/>
    <property type="molecule type" value="Genomic_DNA"/>
</dbReference>
<reference evidence="4" key="1">
    <citation type="journal article" date="2020" name="Stud. Mycol.">
        <title>101 Dothideomycetes genomes: a test case for predicting lifestyles and emergence of pathogens.</title>
        <authorList>
            <person name="Haridas S."/>
            <person name="Albert R."/>
            <person name="Binder M."/>
            <person name="Bloem J."/>
            <person name="Labutti K."/>
            <person name="Salamov A."/>
            <person name="Andreopoulos B."/>
            <person name="Baker S."/>
            <person name="Barry K."/>
            <person name="Bills G."/>
            <person name="Bluhm B."/>
            <person name="Cannon C."/>
            <person name="Castanera R."/>
            <person name="Culley D."/>
            <person name="Daum C."/>
            <person name="Ezra D."/>
            <person name="Gonzalez J."/>
            <person name="Henrissat B."/>
            <person name="Kuo A."/>
            <person name="Liang C."/>
            <person name="Lipzen A."/>
            <person name="Lutzoni F."/>
            <person name="Magnuson J."/>
            <person name="Mondo S."/>
            <person name="Nolan M."/>
            <person name="Ohm R."/>
            <person name="Pangilinan J."/>
            <person name="Park H.-J."/>
            <person name="Ramirez L."/>
            <person name="Alfaro M."/>
            <person name="Sun H."/>
            <person name="Tritt A."/>
            <person name="Yoshinaga Y."/>
            <person name="Zwiers L.-H."/>
            <person name="Turgeon B."/>
            <person name="Goodwin S."/>
            <person name="Spatafora J."/>
            <person name="Crous P."/>
            <person name="Grigoriev I."/>
        </authorList>
    </citation>
    <scope>NUCLEOTIDE SEQUENCE</scope>
    <source>
        <strain evidence="4">SCOH1-5</strain>
    </source>
</reference>
<evidence type="ECO:0000313" key="5">
    <source>
        <dbReference type="Proteomes" id="UP000799539"/>
    </source>
</evidence>
<dbReference type="PANTHER" id="PTHR37534:SF46">
    <property type="entry name" value="ZN(II)2CYS6 TRANSCRIPTION FACTOR (EUROFUNG)"/>
    <property type="match status" value="1"/>
</dbReference>
<keyword evidence="2" id="KW-0539">Nucleus</keyword>
<dbReference type="InterPro" id="IPR021858">
    <property type="entry name" value="Fun_TF"/>
</dbReference>
<accession>A0A6A6FQD9</accession>